<dbReference type="SUPFAM" id="SSF53335">
    <property type="entry name" value="S-adenosyl-L-methionine-dependent methyltransferases"/>
    <property type="match status" value="1"/>
</dbReference>
<dbReference type="RefSeq" id="WP_323447560.1">
    <property type="nucleotide sequence ID" value="NZ_BSBI01000005.1"/>
</dbReference>
<evidence type="ECO:0000256" key="2">
    <source>
        <dbReference type="ARBA" id="ARBA00022679"/>
    </source>
</evidence>
<dbReference type="PANTHER" id="PTHR43712:SF2">
    <property type="entry name" value="O-METHYLTRANSFERASE CICE"/>
    <property type="match status" value="1"/>
</dbReference>
<dbReference type="Gene3D" id="3.40.50.150">
    <property type="entry name" value="Vaccinia Virus protein VP39"/>
    <property type="match status" value="1"/>
</dbReference>
<gene>
    <name evidence="6" type="ORF">SYYSPA8_14405</name>
</gene>
<dbReference type="SUPFAM" id="SSF46785">
    <property type="entry name" value="Winged helix' DNA-binding domain"/>
    <property type="match status" value="1"/>
</dbReference>
<feature type="domain" description="O-methyltransferase dimerisation" evidence="5">
    <location>
        <begin position="16"/>
        <end position="89"/>
    </location>
</feature>
<evidence type="ECO:0000259" key="5">
    <source>
        <dbReference type="Pfam" id="PF08100"/>
    </source>
</evidence>
<dbReference type="Gene3D" id="1.10.10.10">
    <property type="entry name" value="Winged helix-like DNA-binding domain superfamily/Winged helix DNA-binding domain"/>
    <property type="match status" value="1"/>
</dbReference>
<dbReference type="Pfam" id="PF08100">
    <property type="entry name" value="Dimerisation"/>
    <property type="match status" value="1"/>
</dbReference>
<sequence>MSTAGQEEPDLRSIYHASGPWTGQTLYVAAHLGLADLLDDDPRGIGDIAKATASDEDALYRFCRALTALGMLAEHPGRSFTLRQAGRALRRDAADGFRDGVLLQSGAVFRAWADVLHTVRTGRPAFDHALGMDYFEFLAANPEEARVFNRAMGATMPAAIAALEHYAFGTCATVVDVGGGDGRLLASVLSRHPGMHGVLQDLPGTVSQAGENLSGVADRCTLVGESFFDAVATGGDVYILSRVLHDWDDDNAGRILRRVREAMPAHGRLILVESVLRPADGDLRSVLGDLLMLVVLGGRERTESEWAELLESAGFTMRQVWDDPGLATTRGHSVIEAVARAEADRPDTAHSSPPKAA</sequence>
<evidence type="ECO:0000256" key="1">
    <source>
        <dbReference type="ARBA" id="ARBA00022603"/>
    </source>
</evidence>
<dbReference type="Proteomes" id="UP001291653">
    <property type="component" value="Unassembled WGS sequence"/>
</dbReference>
<dbReference type="PROSITE" id="PS51683">
    <property type="entry name" value="SAM_OMT_II"/>
    <property type="match status" value="1"/>
</dbReference>
<dbReference type="InterPro" id="IPR001077">
    <property type="entry name" value="COMT_C"/>
</dbReference>
<dbReference type="EMBL" id="BSBI01000005">
    <property type="protein sequence ID" value="GLF95500.1"/>
    <property type="molecule type" value="Genomic_DNA"/>
</dbReference>
<reference evidence="6 7" key="1">
    <citation type="submission" date="2022-10" db="EMBL/GenBank/DDBJ databases">
        <title>Draft genome sequence of Streptomyces sp. YSPA8.</title>
        <authorList>
            <person name="Moriuchi R."/>
            <person name="Dohra H."/>
            <person name="Yamamura H."/>
            <person name="Kodani S."/>
        </authorList>
    </citation>
    <scope>NUCLEOTIDE SEQUENCE [LARGE SCALE GENOMIC DNA]</scope>
    <source>
        <strain evidence="6 7">YSPA8</strain>
    </source>
</reference>
<evidence type="ECO:0000313" key="7">
    <source>
        <dbReference type="Proteomes" id="UP001291653"/>
    </source>
</evidence>
<name>A0ABQ5NYR0_9ACTN</name>
<dbReference type="Pfam" id="PF00891">
    <property type="entry name" value="Methyltransf_2"/>
    <property type="match status" value="1"/>
</dbReference>
<dbReference type="PANTHER" id="PTHR43712">
    <property type="entry name" value="PUTATIVE (AFU_ORTHOLOGUE AFUA_4G14580)-RELATED"/>
    <property type="match status" value="1"/>
</dbReference>
<feature type="domain" description="O-methyltransferase C-terminal" evidence="4">
    <location>
        <begin position="112"/>
        <end position="315"/>
    </location>
</feature>
<dbReference type="GO" id="GO:0008168">
    <property type="term" value="F:methyltransferase activity"/>
    <property type="evidence" value="ECO:0007669"/>
    <property type="project" value="UniProtKB-KW"/>
</dbReference>
<organism evidence="6 7">
    <name type="scientific">Streptomyces yaizuensis</name>
    <dbReference type="NCBI Taxonomy" id="2989713"/>
    <lineage>
        <taxon>Bacteria</taxon>
        <taxon>Bacillati</taxon>
        <taxon>Actinomycetota</taxon>
        <taxon>Actinomycetes</taxon>
        <taxon>Kitasatosporales</taxon>
        <taxon>Streptomycetaceae</taxon>
        <taxon>Streptomyces</taxon>
    </lineage>
</organism>
<evidence type="ECO:0000259" key="4">
    <source>
        <dbReference type="Pfam" id="PF00891"/>
    </source>
</evidence>
<proteinExistence type="predicted"/>
<dbReference type="InterPro" id="IPR012967">
    <property type="entry name" value="COMT_dimerisation"/>
</dbReference>
<keyword evidence="2" id="KW-0808">Transferase</keyword>
<accession>A0ABQ5NYR0</accession>
<protein>
    <submittedName>
        <fullName evidence="6">Methyltransferase</fullName>
    </submittedName>
</protein>
<dbReference type="InterPro" id="IPR016461">
    <property type="entry name" value="COMT-like"/>
</dbReference>
<dbReference type="PIRSF" id="PIRSF005739">
    <property type="entry name" value="O-mtase"/>
    <property type="match status" value="1"/>
</dbReference>
<keyword evidence="7" id="KW-1185">Reference proteome</keyword>
<evidence type="ECO:0000256" key="3">
    <source>
        <dbReference type="ARBA" id="ARBA00022691"/>
    </source>
</evidence>
<evidence type="ECO:0000313" key="6">
    <source>
        <dbReference type="EMBL" id="GLF95500.1"/>
    </source>
</evidence>
<dbReference type="GO" id="GO:0032259">
    <property type="term" value="P:methylation"/>
    <property type="evidence" value="ECO:0007669"/>
    <property type="project" value="UniProtKB-KW"/>
</dbReference>
<comment type="caution">
    <text evidence="6">The sequence shown here is derived from an EMBL/GenBank/DDBJ whole genome shotgun (WGS) entry which is preliminary data.</text>
</comment>
<keyword evidence="1 6" id="KW-0489">Methyltransferase</keyword>
<dbReference type="InterPro" id="IPR036388">
    <property type="entry name" value="WH-like_DNA-bd_sf"/>
</dbReference>
<dbReference type="InterPro" id="IPR029063">
    <property type="entry name" value="SAM-dependent_MTases_sf"/>
</dbReference>
<dbReference type="Gene3D" id="1.10.287.1350">
    <property type="match status" value="1"/>
</dbReference>
<keyword evidence="3" id="KW-0949">S-adenosyl-L-methionine</keyword>
<dbReference type="InterPro" id="IPR036390">
    <property type="entry name" value="WH_DNA-bd_sf"/>
</dbReference>